<evidence type="ECO:0000313" key="1">
    <source>
        <dbReference type="EMBL" id="CAB9503538.1"/>
    </source>
</evidence>
<accession>A0A9N8DIE6</accession>
<gene>
    <name evidence="1" type="ORF">SEMRO_169_G074970.1</name>
</gene>
<proteinExistence type="predicted"/>
<sequence>MTNNSGHNDTAAAATTERRWLTATAAWVLIDLIALGEALSINLQFATTKGSIMTCTEMSINTIHFATFRPKPFLFDPIFVAQGSMAELAHMDVQHWMGFPLLSR</sequence>
<comment type="caution">
    <text evidence="1">The sequence shown here is derived from an EMBL/GenBank/DDBJ whole genome shotgun (WGS) entry which is preliminary data.</text>
</comment>
<dbReference type="EMBL" id="CAICTM010000168">
    <property type="protein sequence ID" value="CAB9503538.1"/>
    <property type="molecule type" value="Genomic_DNA"/>
</dbReference>
<name>A0A9N8DIE6_9STRA</name>
<keyword evidence="2" id="KW-1185">Reference proteome</keyword>
<evidence type="ECO:0000313" key="2">
    <source>
        <dbReference type="Proteomes" id="UP001153069"/>
    </source>
</evidence>
<dbReference type="AlphaFoldDB" id="A0A9N8DIE6"/>
<organism evidence="1 2">
    <name type="scientific">Seminavis robusta</name>
    <dbReference type="NCBI Taxonomy" id="568900"/>
    <lineage>
        <taxon>Eukaryota</taxon>
        <taxon>Sar</taxon>
        <taxon>Stramenopiles</taxon>
        <taxon>Ochrophyta</taxon>
        <taxon>Bacillariophyta</taxon>
        <taxon>Bacillariophyceae</taxon>
        <taxon>Bacillariophycidae</taxon>
        <taxon>Naviculales</taxon>
        <taxon>Naviculaceae</taxon>
        <taxon>Seminavis</taxon>
    </lineage>
</organism>
<protein>
    <submittedName>
        <fullName evidence="1">Uncharacterized protein</fullName>
    </submittedName>
</protein>
<dbReference type="Proteomes" id="UP001153069">
    <property type="component" value="Unassembled WGS sequence"/>
</dbReference>
<reference evidence="1" key="1">
    <citation type="submission" date="2020-06" db="EMBL/GenBank/DDBJ databases">
        <authorList>
            <consortium name="Plant Systems Biology data submission"/>
        </authorList>
    </citation>
    <scope>NUCLEOTIDE SEQUENCE</scope>
    <source>
        <strain evidence="1">D6</strain>
    </source>
</reference>